<protein>
    <submittedName>
        <fullName evidence="2">Conserved thioredoxin domain protein</fullName>
    </submittedName>
</protein>
<feature type="domain" description="Spermatogenesis-associated protein 20-like TRX" evidence="1">
    <location>
        <begin position="7"/>
        <end position="124"/>
    </location>
</feature>
<dbReference type="InterPro" id="IPR036249">
    <property type="entry name" value="Thioredoxin-like_sf"/>
</dbReference>
<dbReference type="PIRSF" id="PIRSF006402">
    <property type="entry name" value="UCP006402_thioredoxin"/>
    <property type="match status" value="1"/>
</dbReference>
<accession>U1MT51</accession>
<dbReference type="PANTHER" id="PTHR42899:SF1">
    <property type="entry name" value="SPERMATOGENESIS-ASSOCIATED PROTEIN 20"/>
    <property type="match status" value="1"/>
</dbReference>
<name>U1MT51_9EURY</name>
<dbReference type="STRING" id="1238424.J07HQW1_03461"/>
<dbReference type="GO" id="GO:0005975">
    <property type="term" value="P:carbohydrate metabolic process"/>
    <property type="evidence" value="ECO:0007669"/>
    <property type="project" value="InterPro"/>
</dbReference>
<dbReference type="EMBL" id="KE356560">
    <property type="protein sequence ID" value="ERG93399.1"/>
    <property type="molecule type" value="Genomic_DNA"/>
</dbReference>
<reference evidence="2 3" key="1">
    <citation type="journal article" date="2013" name="PLoS ONE">
        <title>Assembly-driven community genomics of a hypersaline microbial ecosystem.</title>
        <authorList>
            <person name="Podell S."/>
            <person name="Ugalde J.A."/>
            <person name="Narasingarao P."/>
            <person name="Banfield J.F."/>
            <person name="Heidelberg K.B."/>
            <person name="Allen E.E."/>
        </authorList>
    </citation>
    <scope>NUCLEOTIDE SEQUENCE [LARGE SCALE GENOMIC DNA]</scope>
    <source>
        <strain evidence="3">J07HQW1</strain>
    </source>
</reference>
<dbReference type="AlphaFoldDB" id="U1MT51"/>
<dbReference type="SUPFAM" id="SSF48208">
    <property type="entry name" value="Six-hairpin glycosidases"/>
    <property type="match status" value="1"/>
</dbReference>
<dbReference type="Proteomes" id="UP000030649">
    <property type="component" value="Unassembled WGS sequence"/>
</dbReference>
<sequence length="580" mass="62956">MIDDPTRVEWRQWGDGAFTEAQASDTPVLLSLTASWCDSCREMDIETYAEPRIAANINEWFIPIRVDIDRHPRVRERYNMGGFPSTVFCTPTGKLLTGAAYLGPDGMRQVIDSVRSVWDKRGADAGRVPQALTDDPTPVGTIDERIESHLAGQLELKWDDRFAGWGDNAKFPLPRTVEFALKRKQNQAIETLHVIAESLYDHSTGGFYRYADNRDWTTPHKEKILDTNAALIRAFVNGYLYTGEETLLDPAYGTQQFFIDQLWNGQAFGKSIAPQSESESKTAESEATVDARRDLTAYAGSNALMADALLTLSAYTDDKTAYEYGSRVLGTLESTFIGDDGIVSHAGYDETPGELNISSDTAHRTEIEDTDPSEPILLLEDHARVINAFVTARQVLGPDVNTLTNDPVLVASVVADAAIDALSDANVNGDGDADADGAFRDGPTTGPGLLDRPLRPLDGAIEMADALLKLGRISDTDQYKTAATDALAAFAGARDRLGVQVAGYGAVTARVTRPLLFVRMGAEAGSDLHRAALRIADHEAIVIPSVTDIQDGTAHLTRGSKTETATTPDEVMNAVSVLTD</sequence>
<dbReference type="SUPFAM" id="SSF52833">
    <property type="entry name" value="Thioredoxin-like"/>
    <property type="match status" value="1"/>
</dbReference>
<dbReference type="InterPro" id="IPR008928">
    <property type="entry name" value="6-hairpin_glycosidase_sf"/>
</dbReference>
<proteinExistence type="predicted"/>
<organism evidence="2 3">
    <name type="scientific">Haloquadratum walsbyi J07HQW1</name>
    <dbReference type="NCBI Taxonomy" id="1238424"/>
    <lineage>
        <taxon>Archaea</taxon>
        <taxon>Methanobacteriati</taxon>
        <taxon>Methanobacteriota</taxon>
        <taxon>Stenosarchaea group</taxon>
        <taxon>Halobacteria</taxon>
        <taxon>Halobacteriales</taxon>
        <taxon>Haloferacaceae</taxon>
        <taxon>Haloquadratum</taxon>
    </lineage>
</organism>
<dbReference type="Pfam" id="PF03190">
    <property type="entry name" value="Thioredox_DsbH"/>
    <property type="match status" value="1"/>
</dbReference>
<evidence type="ECO:0000259" key="1">
    <source>
        <dbReference type="Pfam" id="PF03190"/>
    </source>
</evidence>
<gene>
    <name evidence="2" type="ORF">J07HQW1_03461</name>
</gene>
<dbReference type="PANTHER" id="PTHR42899">
    <property type="entry name" value="SPERMATOGENESIS-ASSOCIATED PROTEIN 20"/>
    <property type="match status" value="1"/>
</dbReference>
<dbReference type="HOGENOM" id="CLU_014051_4_2_2"/>
<evidence type="ECO:0000313" key="3">
    <source>
        <dbReference type="Proteomes" id="UP000030649"/>
    </source>
</evidence>
<evidence type="ECO:0000313" key="2">
    <source>
        <dbReference type="EMBL" id="ERG93399.1"/>
    </source>
</evidence>
<dbReference type="InterPro" id="IPR004879">
    <property type="entry name" value="Ssp411-like_TRX"/>
</dbReference>
<dbReference type="Gene3D" id="3.40.30.10">
    <property type="entry name" value="Glutaredoxin"/>
    <property type="match status" value="1"/>
</dbReference>
<dbReference type="InterPro" id="IPR024705">
    <property type="entry name" value="Ssp411"/>
</dbReference>